<keyword evidence="2" id="KW-0408">Iron</keyword>
<keyword evidence="1" id="KW-0479">Metal-binding</keyword>
<reference key="1">
    <citation type="submission" date="2010-11" db="EMBL/GenBank/DDBJ databases">
        <title>The complete genome of Paludibacter propionicigenes DSM 17365.</title>
        <authorList>
            <consortium name="US DOE Joint Genome Institute (JGI-PGF)"/>
            <person name="Lucas S."/>
            <person name="Copeland A."/>
            <person name="Lapidus A."/>
            <person name="Bruce D."/>
            <person name="Goodwin L."/>
            <person name="Pitluck S."/>
            <person name="Kyrpides N."/>
            <person name="Mavromatis K."/>
            <person name="Ivanova N."/>
            <person name="Munk A.C."/>
            <person name="Brettin T."/>
            <person name="Detter J.C."/>
            <person name="Han C."/>
            <person name="Tapia R."/>
            <person name="Land M."/>
            <person name="Hauser L."/>
            <person name="Markowitz V."/>
            <person name="Cheng J.-F."/>
            <person name="Hugenholtz P."/>
            <person name="Woyke T."/>
            <person name="Wu D."/>
            <person name="Gronow S."/>
            <person name="Wellnitz S."/>
            <person name="Brambilla E."/>
            <person name="Klenk H.-P."/>
            <person name="Eisen J.A."/>
        </authorList>
    </citation>
    <scope>NUCLEOTIDE SEQUENCE</scope>
    <source>
        <strain>WB4</strain>
    </source>
</reference>
<feature type="domain" description="4Fe-4S ferredoxin-type" evidence="4">
    <location>
        <begin position="53"/>
        <end position="81"/>
    </location>
</feature>
<evidence type="ECO:0000256" key="2">
    <source>
        <dbReference type="ARBA" id="ARBA00023004"/>
    </source>
</evidence>
<dbReference type="PROSITE" id="PS51379">
    <property type="entry name" value="4FE4S_FER_2"/>
    <property type="match status" value="2"/>
</dbReference>
<reference evidence="5 6" key="2">
    <citation type="journal article" date="2011" name="Stand. Genomic Sci.">
        <title>Complete genome sequence of Paludibacter propionicigenes type strain (WB4).</title>
        <authorList>
            <person name="Gronow S."/>
            <person name="Munk C."/>
            <person name="Lapidus A."/>
            <person name="Nolan M."/>
            <person name="Lucas S."/>
            <person name="Hammon N."/>
            <person name="Deshpande S."/>
            <person name="Cheng J.F."/>
            <person name="Tapia R."/>
            <person name="Han C."/>
            <person name="Goodwin L."/>
            <person name="Pitluck S."/>
            <person name="Liolios K."/>
            <person name="Ivanova N."/>
            <person name="Mavromatis K."/>
            <person name="Mikhailova N."/>
            <person name="Pati A."/>
            <person name="Chen A."/>
            <person name="Palaniappan K."/>
            <person name="Land M."/>
            <person name="Hauser L."/>
            <person name="Chang Y.J."/>
            <person name="Jeffries C.D."/>
            <person name="Brambilla E."/>
            <person name="Rohde M."/>
            <person name="Goker M."/>
            <person name="Detter J.C."/>
            <person name="Woyke T."/>
            <person name="Bristow J."/>
            <person name="Eisen J.A."/>
            <person name="Markowitz V."/>
            <person name="Hugenholtz P."/>
            <person name="Kyrpides N.C."/>
            <person name="Klenk H.P."/>
        </authorList>
    </citation>
    <scope>NUCLEOTIDE SEQUENCE [LARGE SCALE GENOMIC DNA]</scope>
    <source>
        <strain evidence="6">DSM 17365 / JCM 13257 / WB4</strain>
    </source>
</reference>
<dbReference type="STRING" id="694427.Palpr_2711"/>
<dbReference type="RefSeq" id="WP_013446210.1">
    <property type="nucleotide sequence ID" value="NC_014734.1"/>
</dbReference>
<evidence type="ECO:0000256" key="1">
    <source>
        <dbReference type="ARBA" id="ARBA00022723"/>
    </source>
</evidence>
<accession>E4T7Z7</accession>
<dbReference type="PROSITE" id="PS00198">
    <property type="entry name" value="4FE4S_FER_1"/>
    <property type="match status" value="1"/>
</dbReference>
<dbReference type="HOGENOM" id="CLU_139698_5_5_10"/>
<dbReference type="GO" id="GO:0046872">
    <property type="term" value="F:metal ion binding"/>
    <property type="evidence" value="ECO:0007669"/>
    <property type="project" value="UniProtKB-KW"/>
</dbReference>
<keyword evidence="6" id="KW-1185">Reference proteome</keyword>
<gene>
    <name evidence="5" type="ordered locus">Palpr_2711</name>
</gene>
<evidence type="ECO:0000313" key="5">
    <source>
        <dbReference type="EMBL" id="ADQ80841.1"/>
    </source>
</evidence>
<dbReference type="GO" id="GO:0051536">
    <property type="term" value="F:iron-sulfur cluster binding"/>
    <property type="evidence" value="ECO:0007669"/>
    <property type="project" value="UniProtKB-KW"/>
</dbReference>
<evidence type="ECO:0000256" key="3">
    <source>
        <dbReference type="ARBA" id="ARBA00023014"/>
    </source>
</evidence>
<organism evidence="5 6">
    <name type="scientific">Paludibacter propionicigenes (strain DSM 17365 / JCM 13257 / WB4)</name>
    <dbReference type="NCBI Taxonomy" id="694427"/>
    <lineage>
        <taxon>Bacteria</taxon>
        <taxon>Pseudomonadati</taxon>
        <taxon>Bacteroidota</taxon>
        <taxon>Bacteroidia</taxon>
        <taxon>Bacteroidales</taxon>
        <taxon>Paludibacteraceae</taxon>
        <taxon>Paludibacter</taxon>
    </lineage>
</organism>
<dbReference type="Gene3D" id="3.30.70.20">
    <property type="match status" value="1"/>
</dbReference>
<evidence type="ECO:0000259" key="4">
    <source>
        <dbReference type="PROSITE" id="PS51379"/>
    </source>
</evidence>
<dbReference type="InterPro" id="IPR017896">
    <property type="entry name" value="4Fe4S_Fe-S-bd"/>
</dbReference>
<dbReference type="eggNOG" id="COG1145">
    <property type="taxonomic scope" value="Bacteria"/>
</dbReference>
<name>E4T7Z7_PALPW</name>
<dbReference type="EMBL" id="CP002345">
    <property type="protein sequence ID" value="ADQ80841.1"/>
    <property type="molecule type" value="Genomic_DNA"/>
</dbReference>
<protein>
    <recommendedName>
        <fullName evidence="4">4Fe-4S ferredoxin-type domain-containing protein</fullName>
    </recommendedName>
</protein>
<proteinExistence type="predicted"/>
<dbReference type="InterPro" id="IPR017900">
    <property type="entry name" value="4Fe4S_Fe_S_CS"/>
</dbReference>
<sequence length="81" mass="9018">MKTMLLNRKKPSTAHIQLSIDACTACWKCVEACPNEVLDKSFLYIADTLIDMHAFVYDANKCAGCLRCVQACKFDAISAVR</sequence>
<evidence type="ECO:0000313" key="6">
    <source>
        <dbReference type="Proteomes" id="UP000008718"/>
    </source>
</evidence>
<dbReference type="Pfam" id="PF12838">
    <property type="entry name" value="Fer4_7"/>
    <property type="match status" value="1"/>
</dbReference>
<dbReference type="AlphaFoldDB" id="E4T7Z7"/>
<dbReference type="Proteomes" id="UP000008718">
    <property type="component" value="Chromosome"/>
</dbReference>
<feature type="domain" description="4Fe-4S ferredoxin-type" evidence="4">
    <location>
        <begin position="14"/>
        <end position="43"/>
    </location>
</feature>
<dbReference type="SUPFAM" id="SSF54862">
    <property type="entry name" value="4Fe-4S ferredoxins"/>
    <property type="match status" value="1"/>
</dbReference>
<dbReference type="OrthoDB" id="9803192at2"/>
<keyword evidence="3" id="KW-0411">Iron-sulfur</keyword>
<dbReference type="KEGG" id="ppn:Palpr_2711"/>